<dbReference type="Proteomes" id="UP000288216">
    <property type="component" value="Unassembled WGS sequence"/>
</dbReference>
<dbReference type="SUPFAM" id="SSF56672">
    <property type="entry name" value="DNA/RNA polymerases"/>
    <property type="match status" value="1"/>
</dbReference>
<keyword evidence="5" id="KW-0378">Hydrolase</keyword>
<evidence type="ECO:0000256" key="2">
    <source>
        <dbReference type="ARBA" id="ARBA00022695"/>
    </source>
</evidence>
<keyword evidence="3" id="KW-0540">Nuclease</keyword>
<dbReference type="InterPro" id="IPR041373">
    <property type="entry name" value="RT_RNaseH"/>
</dbReference>
<reference evidence="8 9" key="1">
    <citation type="journal article" date="2018" name="Nat. Ecol. Evol.">
        <title>Shark genomes provide insights into elasmobranch evolution and the origin of vertebrates.</title>
        <authorList>
            <person name="Hara Y"/>
            <person name="Yamaguchi K"/>
            <person name="Onimaru K"/>
            <person name="Kadota M"/>
            <person name="Koyanagi M"/>
            <person name="Keeley SD"/>
            <person name="Tatsumi K"/>
            <person name="Tanaka K"/>
            <person name="Motone F"/>
            <person name="Kageyama Y"/>
            <person name="Nozu R"/>
            <person name="Adachi N"/>
            <person name="Nishimura O"/>
            <person name="Nakagawa R"/>
            <person name="Tanegashima C"/>
            <person name="Kiyatake I"/>
            <person name="Matsumoto R"/>
            <person name="Murakumo K"/>
            <person name="Nishida K"/>
            <person name="Terakita A"/>
            <person name="Kuratani S"/>
            <person name="Sato K"/>
            <person name="Hyodo S Kuraku.S."/>
        </authorList>
    </citation>
    <scope>NUCLEOTIDE SEQUENCE [LARGE SCALE GENOMIC DNA]</scope>
</reference>
<dbReference type="PANTHER" id="PTHR37984">
    <property type="entry name" value="PROTEIN CBG26694"/>
    <property type="match status" value="1"/>
</dbReference>
<comment type="caution">
    <text evidence="8">The sequence shown here is derived from an EMBL/GenBank/DDBJ whole genome shotgun (WGS) entry which is preliminary data.</text>
</comment>
<sequence length="137" mass="15576">MHAVDESIPFQVESDATDVALAATLNQAGRSVAFFSRTLHASEIQHISVEKEAQAIVEAGRHWRHYLAGRRFTLVTDQRSVVFMFDNVQRGKIKNDKILRYRIKLSTYTYDIKYRPGELYEPPDALSRGTCASAQDD</sequence>
<evidence type="ECO:0000256" key="4">
    <source>
        <dbReference type="ARBA" id="ARBA00022759"/>
    </source>
</evidence>
<keyword evidence="9" id="KW-1185">Reference proteome</keyword>
<evidence type="ECO:0000256" key="1">
    <source>
        <dbReference type="ARBA" id="ARBA00022679"/>
    </source>
</evidence>
<evidence type="ECO:0000313" key="9">
    <source>
        <dbReference type="Proteomes" id="UP000288216"/>
    </source>
</evidence>
<dbReference type="GO" id="GO:0016787">
    <property type="term" value="F:hydrolase activity"/>
    <property type="evidence" value="ECO:0007669"/>
    <property type="project" value="UniProtKB-KW"/>
</dbReference>
<accession>A0A401PKF6</accession>
<keyword evidence="4" id="KW-0255">Endonuclease</keyword>
<evidence type="ECO:0000256" key="5">
    <source>
        <dbReference type="ARBA" id="ARBA00022801"/>
    </source>
</evidence>
<dbReference type="InterPro" id="IPR050951">
    <property type="entry name" value="Retrovirus_Pol_polyprotein"/>
</dbReference>
<dbReference type="EMBL" id="BFAA01000676">
    <property type="protein sequence ID" value="GCB73568.1"/>
    <property type="molecule type" value="Genomic_DNA"/>
</dbReference>
<feature type="domain" description="Reverse transcriptase RNase H-like" evidence="7">
    <location>
        <begin position="7"/>
        <end position="108"/>
    </location>
</feature>
<dbReference type="GO" id="GO:0004519">
    <property type="term" value="F:endonuclease activity"/>
    <property type="evidence" value="ECO:0007669"/>
    <property type="project" value="UniProtKB-KW"/>
</dbReference>
<evidence type="ECO:0000313" key="8">
    <source>
        <dbReference type="EMBL" id="GCB73568.1"/>
    </source>
</evidence>
<dbReference type="PANTHER" id="PTHR37984:SF5">
    <property type="entry name" value="PROTEIN NYNRIN-LIKE"/>
    <property type="match status" value="1"/>
</dbReference>
<organism evidence="8 9">
    <name type="scientific">Scyliorhinus torazame</name>
    <name type="common">Cloudy catshark</name>
    <name type="synonym">Catulus torazame</name>
    <dbReference type="NCBI Taxonomy" id="75743"/>
    <lineage>
        <taxon>Eukaryota</taxon>
        <taxon>Metazoa</taxon>
        <taxon>Chordata</taxon>
        <taxon>Craniata</taxon>
        <taxon>Vertebrata</taxon>
        <taxon>Chondrichthyes</taxon>
        <taxon>Elasmobranchii</taxon>
        <taxon>Galeomorphii</taxon>
        <taxon>Galeoidea</taxon>
        <taxon>Carcharhiniformes</taxon>
        <taxon>Scyliorhinidae</taxon>
        <taxon>Scyliorhinus</taxon>
    </lineage>
</organism>
<keyword evidence="6" id="KW-0695">RNA-directed DNA polymerase</keyword>
<dbReference type="OMA" id="NTWACDI"/>
<evidence type="ECO:0000259" key="7">
    <source>
        <dbReference type="Pfam" id="PF17917"/>
    </source>
</evidence>
<dbReference type="Pfam" id="PF17917">
    <property type="entry name" value="RT_RNaseH"/>
    <property type="match status" value="1"/>
</dbReference>
<evidence type="ECO:0000256" key="6">
    <source>
        <dbReference type="ARBA" id="ARBA00022918"/>
    </source>
</evidence>
<dbReference type="CDD" id="cd09274">
    <property type="entry name" value="RNase_HI_RT_Ty3"/>
    <property type="match status" value="1"/>
</dbReference>
<dbReference type="OrthoDB" id="6761011at2759"/>
<gene>
    <name evidence="8" type="ORF">scyTo_0002648</name>
</gene>
<dbReference type="STRING" id="75743.A0A401PKF6"/>
<name>A0A401PKF6_SCYTO</name>
<keyword evidence="2" id="KW-0548">Nucleotidyltransferase</keyword>
<dbReference type="GO" id="GO:0003964">
    <property type="term" value="F:RNA-directed DNA polymerase activity"/>
    <property type="evidence" value="ECO:0007669"/>
    <property type="project" value="UniProtKB-KW"/>
</dbReference>
<keyword evidence="1" id="KW-0808">Transferase</keyword>
<dbReference type="AlphaFoldDB" id="A0A401PKF6"/>
<protein>
    <recommendedName>
        <fullName evidence="7">Reverse transcriptase RNase H-like domain-containing protein</fullName>
    </recommendedName>
</protein>
<proteinExistence type="predicted"/>
<dbReference type="InterPro" id="IPR043502">
    <property type="entry name" value="DNA/RNA_pol_sf"/>
</dbReference>
<evidence type="ECO:0000256" key="3">
    <source>
        <dbReference type="ARBA" id="ARBA00022722"/>
    </source>
</evidence>